<proteinExistence type="predicted"/>
<evidence type="ECO:0000313" key="3">
    <source>
        <dbReference type="Proteomes" id="UP000255024"/>
    </source>
</evidence>
<keyword evidence="3" id="KW-1185">Reference proteome</keyword>
<accession>A0A378RR93</accession>
<feature type="transmembrane region" description="Helical" evidence="1">
    <location>
        <begin position="130"/>
        <end position="148"/>
    </location>
</feature>
<dbReference type="Proteomes" id="UP000255024">
    <property type="component" value="Unassembled WGS sequence"/>
</dbReference>
<dbReference type="AlphaFoldDB" id="A0A378RR93"/>
<reference evidence="2 3" key="1">
    <citation type="submission" date="2018-06" db="EMBL/GenBank/DDBJ databases">
        <authorList>
            <consortium name="Pathogen Informatics"/>
            <person name="Doyle S."/>
        </authorList>
    </citation>
    <scope>NUCLEOTIDE SEQUENCE [LARGE SCALE GENOMIC DNA]</scope>
    <source>
        <strain evidence="2 3">NCTC11179</strain>
    </source>
</reference>
<keyword evidence="2" id="KW-0645">Protease</keyword>
<dbReference type="GO" id="GO:0008233">
    <property type="term" value="F:peptidase activity"/>
    <property type="evidence" value="ECO:0007669"/>
    <property type="project" value="UniProtKB-KW"/>
</dbReference>
<feature type="transmembrane region" description="Helical" evidence="1">
    <location>
        <begin position="29"/>
        <end position="50"/>
    </location>
</feature>
<evidence type="ECO:0000256" key="1">
    <source>
        <dbReference type="SAM" id="Phobius"/>
    </source>
</evidence>
<keyword evidence="2" id="KW-0378">Hydrolase</keyword>
<feature type="transmembrane region" description="Helical" evidence="1">
    <location>
        <begin position="99"/>
        <end position="118"/>
    </location>
</feature>
<feature type="transmembrane region" description="Helical" evidence="1">
    <location>
        <begin position="186"/>
        <end position="209"/>
    </location>
</feature>
<dbReference type="GO" id="GO:0006508">
    <property type="term" value="P:proteolysis"/>
    <property type="evidence" value="ECO:0007669"/>
    <property type="project" value="UniProtKB-KW"/>
</dbReference>
<sequence>MSTKELLQDFLLFLRKPHIQPWIQYKKQALFLSFRLWLCLFVFIIFGGALLDSLIDIPMHDRFEEVMEQIGIFGFIGFAVLLGPLLEEVAFRLAMRFRLRNVIIGVLAFTAYMTQAAFPIAENISPQGPIYLYIFSGLLLVLFLFSCLKYQTRVAHWWTARFPVVFYIASVAFAAIHIFNFEEFPLRVILLAPLITLPQFVLGLGMGYLRMRFGFWYGYFFHVLNNGFAVGVYLLLPQ</sequence>
<feature type="transmembrane region" description="Helical" evidence="1">
    <location>
        <begin position="216"/>
        <end position="236"/>
    </location>
</feature>
<keyword evidence="1" id="KW-1133">Transmembrane helix</keyword>
<organism evidence="2 3">
    <name type="scientific">Myroides odoratus</name>
    <name type="common">Flavobacterium odoratum</name>
    <dbReference type="NCBI Taxonomy" id="256"/>
    <lineage>
        <taxon>Bacteria</taxon>
        <taxon>Pseudomonadati</taxon>
        <taxon>Bacteroidota</taxon>
        <taxon>Flavobacteriia</taxon>
        <taxon>Flavobacteriales</taxon>
        <taxon>Flavobacteriaceae</taxon>
        <taxon>Myroides</taxon>
    </lineage>
</organism>
<name>A0A378RR93_MYROD</name>
<keyword evidence="1" id="KW-0472">Membrane</keyword>
<feature type="transmembrane region" description="Helical" evidence="1">
    <location>
        <begin position="70"/>
        <end position="87"/>
    </location>
</feature>
<feature type="transmembrane region" description="Helical" evidence="1">
    <location>
        <begin position="160"/>
        <end position="180"/>
    </location>
</feature>
<gene>
    <name evidence="2" type="ORF">NCTC11179_01762</name>
</gene>
<protein>
    <submittedName>
        <fullName evidence="2">CAAX amino terminal protease self- immunity</fullName>
    </submittedName>
</protein>
<evidence type="ECO:0000313" key="2">
    <source>
        <dbReference type="EMBL" id="STZ28220.1"/>
    </source>
</evidence>
<keyword evidence="1" id="KW-0812">Transmembrane</keyword>
<dbReference type="EMBL" id="UGQL01000001">
    <property type="protein sequence ID" value="STZ28220.1"/>
    <property type="molecule type" value="Genomic_DNA"/>
</dbReference>
<dbReference type="RefSeq" id="WP_115091128.1">
    <property type="nucleotide sequence ID" value="NZ_CP068107.1"/>
</dbReference>